<proteinExistence type="predicted"/>
<gene>
    <name evidence="2" type="ORF">BYL167_LOCUS45868</name>
    <name evidence="1" type="ORF">GIL414_LOCUS43242</name>
</gene>
<evidence type="ECO:0000313" key="1">
    <source>
        <dbReference type="EMBL" id="CAF4705597.1"/>
    </source>
</evidence>
<evidence type="ECO:0000313" key="3">
    <source>
        <dbReference type="Proteomes" id="UP000681720"/>
    </source>
</evidence>
<evidence type="ECO:0000313" key="2">
    <source>
        <dbReference type="EMBL" id="CAF4745176.1"/>
    </source>
</evidence>
<comment type="caution">
    <text evidence="1">The sequence shown here is derived from an EMBL/GenBank/DDBJ whole genome shotgun (WGS) entry which is preliminary data.</text>
</comment>
<protein>
    <recommendedName>
        <fullName evidence="4">TIR domain-containing protein</fullName>
    </recommendedName>
</protein>
<sequence>MILARAARTVTVPSESKPLEKDINMPDRMRAMISYAHADSEFCHRLVDALQK</sequence>
<accession>A0A8S3ADX2</accession>
<dbReference type="EMBL" id="CAJOBH010128372">
    <property type="protein sequence ID" value="CAF4745176.1"/>
    <property type="molecule type" value="Genomic_DNA"/>
</dbReference>
<dbReference type="Proteomes" id="UP000681967">
    <property type="component" value="Unassembled WGS sequence"/>
</dbReference>
<evidence type="ECO:0008006" key="4">
    <source>
        <dbReference type="Google" id="ProtNLM"/>
    </source>
</evidence>
<reference evidence="1" key="1">
    <citation type="submission" date="2021-02" db="EMBL/GenBank/DDBJ databases">
        <authorList>
            <person name="Nowell W R."/>
        </authorList>
    </citation>
    <scope>NUCLEOTIDE SEQUENCE</scope>
</reference>
<name>A0A8S3ADX2_9BILA</name>
<feature type="non-terminal residue" evidence="1">
    <location>
        <position position="52"/>
    </location>
</feature>
<dbReference type="EMBL" id="CAJOBJ010127312">
    <property type="protein sequence ID" value="CAF4705597.1"/>
    <property type="molecule type" value="Genomic_DNA"/>
</dbReference>
<organism evidence="1 3">
    <name type="scientific">Rotaria magnacalcarata</name>
    <dbReference type="NCBI Taxonomy" id="392030"/>
    <lineage>
        <taxon>Eukaryota</taxon>
        <taxon>Metazoa</taxon>
        <taxon>Spiralia</taxon>
        <taxon>Gnathifera</taxon>
        <taxon>Rotifera</taxon>
        <taxon>Eurotatoria</taxon>
        <taxon>Bdelloidea</taxon>
        <taxon>Philodinida</taxon>
        <taxon>Philodinidae</taxon>
        <taxon>Rotaria</taxon>
    </lineage>
</organism>
<dbReference type="AlphaFoldDB" id="A0A8S3ADX2"/>
<dbReference type="Proteomes" id="UP000681720">
    <property type="component" value="Unassembled WGS sequence"/>
</dbReference>